<dbReference type="Proteomes" id="UP001153076">
    <property type="component" value="Unassembled WGS sequence"/>
</dbReference>
<dbReference type="PANTHER" id="PTHR46344">
    <property type="entry name" value="OS02G0202900 PROTEIN"/>
    <property type="match status" value="1"/>
</dbReference>
<reference evidence="5" key="1">
    <citation type="submission" date="2022-04" db="EMBL/GenBank/DDBJ databases">
        <title>Carnegiea gigantea Genome sequencing and assembly v2.</title>
        <authorList>
            <person name="Copetti D."/>
            <person name="Sanderson M.J."/>
            <person name="Burquez A."/>
            <person name="Wojciechowski M.F."/>
        </authorList>
    </citation>
    <scope>NUCLEOTIDE SEQUENCE</scope>
    <source>
        <strain evidence="5">SGP5-SGP5p</strain>
        <tissue evidence="5">Aerial part</tissue>
    </source>
</reference>
<dbReference type="AlphaFoldDB" id="A0A9Q1JFE6"/>
<dbReference type="Pfam" id="PF00646">
    <property type="entry name" value="F-box"/>
    <property type="match status" value="1"/>
</dbReference>
<evidence type="ECO:0000259" key="4">
    <source>
        <dbReference type="Pfam" id="PF00646"/>
    </source>
</evidence>
<evidence type="ECO:0000313" key="6">
    <source>
        <dbReference type="Proteomes" id="UP001153076"/>
    </source>
</evidence>
<dbReference type="PANTHER" id="PTHR46344:SF16">
    <property type="entry name" value="KELCH MOTIF FAMILY PROTEIN, EXPRESSED"/>
    <property type="match status" value="1"/>
</dbReference>
<comment type="caution">
    <text evidence="5">The sequence shown here is derived from an EMBL/GenBank/DDBJ whole genome shotgun (WGS) entry which is preliminary data.</text>
</comment>
<feature type="region of interest" description="Disordered" evidence="3">
    <location>
        <begin position="1"/>
        <end position="31"/>
    </location>
</feature>
<name>A0A9Q1JFE6_9CARY</name>
<dbReference type="Gene3D" id="3.90.870.10">
    <property type="entry name" value="DHBP synthase"/>
    <property type="match status" value="1"/>
</dbReference>
<dbReference type="CDD" id="cd22152">
    <property type="entry name" value="F-box_AtAFR-like"/>
    <property type="match status" value="1"/>
</dbReference>
<proteinExistence type="predicted"/>
<dbReference type="InterPro" id="IPR036047">
    <property type="entry name" value="F-box-like_dom_sf"/>
</dbReference>
<protein>
    <recommendedName>
        <fullName evidence="4">F-box domain-containing protein</fullName>
    </recommendedName>
</protein>
<dbReference type="EMBL" id="JAKOGI010002441">
    <property type="protein sequence ID" value="KAJ8421997.1"/>
    <property type="molecule type" value="Genomic_DNA"/>
</dbReference>
<gene>
    <name evidence="5" type="ORF">Cgig2_005507</name>
</gene>
<evidence type="ECO:0000256" key="1">
    <source>
        <dbReference type="ARBA" id="ARBA00022441"/>
    </source>
</evidence>
<dbReference type="Gene3D" id="3.40.50.1100">
    <property type="match status" value="1"/>
</dbReference>
<dbReference type="GO" id="GO:0009231">
    <property type="term" value="P:riboflavin biosynthetic process"/>
    <property type="evidence" value="ECO:0007669"/>
    <property type="project" value="InterPro"/>
</dbReference>
<evidence type="ECO:0000256" key="2">
    <source>
        <dbReference type="ARBA" id="ARBA00022737"/>
    </source>
</evidence>
<feature type="compositionally biased region" description="Basic and acidic residues" evidence="3">
    <location>
        <begin position="1"/>
        <end position="16"/>
    </location>
</feature>
<sequence length="562" mass="61946">MRERRGGLEGRCEKKGRGSGGSFMAEGTEGGLERELEGSSLELVGIMFKCLIYHDMWTRLHGTKQSLAEGLTSKLAMVSLGSKSSCKVMGRLRTRAVVVSREGDLLSYSSSSDIFSGKALNNDRTLWVEMQLDAVNMGELAIDTAPTSMGFTIEYDEFDLDKPTEGFASIPEAIEDIHQGNFIIVIVVDDEDRENKGDMVMAAELATPEAMVFSVKHGTGIVCISVKDEDLERLQLPMMVASKEIEEKLFTTFTVIVKKPARGDRNCSQSPLVLGLPDDLAIACLIRVPRINHCNLRLVCRRWYRLRADNFFYSLRKILGIAAGYTFLRDIEMISWYPVYDEMFAGWRNPSASLNGKLYSLDCKDGCKLPHIHSRAHLGNSNPLEAVVLVALNGKLCIIRNNNSVSLIDVQRSDQVGTVTTQHLSETITSKGQFKMMMSNIWSSIASRKHLKSHIVHCQVSSEEAIETAKQLALNEGLLFGILKLLLGFQVVISSGAAAAVVIRVGKRPENAGKVIAVGSLNSFLSLLANASDACSEEKYKDNEHITVHAISKDTLKHANII</sequence>
<feature type="domain" description="F-box" evidence="4">
    <location>
        <begin position="274"/>
        <end position="306"/>
    </location>
</feature>
<keyword evidence="6" id="KW-1185">Reference proteome</keyword>
<keyword evidence="1" id="KW-0880">Kelch repeat</keyword>
<dbReference type="Pfam" id="PF00926">
    <property type="entry name" value="DHBP_synthase"/>
    <property type="match status" value="1"/>
</dbReference>
<organism evidence="5 6">
    <name type="scientific">Carnegiea gigantea</name>
    <dbReference type="NCBI Taxonomy" id="171969"/>
    <lineage>
        <taxon>Eukaryota</taxon>
        <taxon>Viridiplantae</taxon>
        <taxon>Streptophyta</taxon>
        <taxon>Embryophyta</taxon>
        <taxon>Tracheophyta</taxon>
        <taxon>Spermatophyta</taxon>
        <taxon>Magnoliopsida</taxon>
        <taxon>eudicotyledons</taxon>
        <taxon>Gunneridae</taxon>
        <taxon>Pentapetalae</taxon>
        <taxon>Caryophyllales</taxon>
        <taxon>Cactineae</taxon>
        <taxon>Cactaceae</taxon>
        <taxon>Cactoideae</taxon>
        <taxon>Echinocereeae</taxon>
        <taxon>Carnegiea</taxon>
    </lineage>
</organism>
<dbReference type="InterPro" id="IPR000422">
    <property type="entry name" value="DHBP_synthase_RibB"/>
</dbReference>
<keyword evidence="2" id="KW-0677">Repeat</keyword>
<dbReference type="SUPFAM" id="SSF81383">
    <property type="entry name" value="F-box domain"/>
    <property type="match status" value="1"/>
</dbReference>
<evidence type="ECO:0000256" key="3">
    <source>
        <dbReference type="SAM" id="MobiDB-lite"/>
    </source>
</evidence>
<dbReference type="InterPro" id="IPR017945">
    <property type="entry name" value="DHBP_synth_RibB-like_a/b_dom"/>
</dbReference>
<dbReference type="SUPFAM" id="SSF55821">
    <property type="entry name" value="YrdC/RibB"/>
    <property type="match status" value="1"/>
</dbReference>
<accession>A0A9Q1JFE6</accession>
<dbReference type="GO" id="GO:0008686">
    <property type="term" value="F:3,4-dihydroxy-2-butanone-4-phosphate synthase activity"/>
    <property type="evidence" value="ECO:0007669"/>
    <property type="project" value="InterPro"/>
</dbReference>
<dbReference type="InterPro" id="IPR036052">
    <property type="entry name" value="TrpB-like_PALP_sf"/>
</dbReference>
<dbReference type="InterPro" id="IPR001810">
    <property type="entry name" value="F-box_dom"/>
</dbReference>
<evidence type="ECO:0000313" key="5">
    <source>
        <dbReference type="EMBL" id="KAJ8421997.1"/>
    </source>
</evidence>